<gene>
    <name evidence="2" type="ORF">B0T15DRAFT_44138</name>
</gene>
<evidence type="ECO:0000313" key="3">
    <source>
        <dbReference type="Proteomes" id="UP001273166"/>
    </source>
</evidence>
<feature type="compositionally biased region" description="Acidic residues" evidence="1">
    <location>
        <begin position="76"/>
        <end position="89"/>
    </location>
</feature>
<dbReference type="Proteomes" id="UP001273166">
    <property type="component" value="Unassembled WGS sequence"/>
</dbReference>
<dbReference type="Gene3D" id="3.30.710.10">
    <property type="entry name" value="Potassium Channel Kv1.1, Chain A"/>
    <property type="match status" value="1"/>
</dbReference>
<proteinExistence type="predicted"/>
<dbReference type="EMBL" id="JAUDZG010000001">
    <property type="protein sequence ID" value="KAK3310627.1"/>
    <property type="molecule type" value="Genomic_DNA"/>
</dbReference>
<reference evidence="2" key="2">
    <citation type="submission" date="2023-06" db="EMBL/GenBank/DDBJ databases">
        <authorList>
            <consortium name="Lawrence Berkeley National Laboratory"/>
            <person name="Mondo S.J."/>
            <person name="Hensen N."/>
            <person name="Bonometti L."/>
            <person name="Westerberg I."/>
            <person name="Brannstrom I.O."/>
            <person name="Guillou S."/>
            <person name="Cros-Aarteil S."/>
            <person name="Calhoun S."/>
            <person name="Haridas S."/>
            <person name="Kuo A."/>
            <person name="Pangilinan J."/>
            <person name="Riley R."/>
            <person name="Labutti K."/>
            <person name="Andreopoulos B."/>
            <person name="Lipzen A."/>
            <person name="Chen C."/>
            <person name="Yanf M."/>
            <person name="Daum C."/>
            <person name="Ng V."/>
            <person name="Clum A."/>
            <person name="Steindorff A."/>
            <person name="Ohm R."/>
            <person name="Martin F."/>
            <person name="Silar P."/>
            <person name="Natvig D."/>
            <person name="Lalanne C."/>
            <person name="Gautier V."/>
            <person name="Ament-Velasquez S.L."/>
            <person name="Kruys A."/>
            <person name="Hutchinson M.I."/>
            <person name="Powell A.J."/>
            <person name="Barry K."/>
            <person name="Miller A.N."/>
            <person name="Grigoriev I.V."/>
            <person name="Debuchy R."/>
            <person name="Gladieux P."/>
            <person name="Thoren M.H."/>
            <person name="Johannesson H."/>
        </authorList>
    </citation>
    <scope>NUCLEOTIDE SEQUENCE</scope>
    <source>
        <strain evidence="2">CBS 333.67</strain>
    </source>
</reference>
<evidence type="ECO:0000256" key="1">
    <source>
        <dbReference type="SAM" id="MobiDB-lite"/>
    </source>
</evidence>
<comment type="caution">
    <text evidence="2">The sequence shown here is derived from an EMBL/GenBank/DDBJ whole genome shotgun (WGS) entry which is preliminary data.</text>
</comment>
<dbReference type="GeneID" id="87884746"/>
<dbReference type="RefSeq" id="XP_062726407.1">
    <property type="nucleotide sequence ID" value="XM_062865917.1"/>
</dbReference>
<evidence type="ECO:0000313" key="2">
    <source>
        <dbReference type="EMBL" id="KAK3310627.1"/>
    </source>
</evidence>
<feature type="region of interest" description="Disordered" evidence="1">
    <location>
        <begin position="318"/>
        <end position="341"/>
    </location>
</feature>
<name>A0AAJ0H2H0_9PEZI</name>
<reference evidence="2" key="1">
    <citation type="journal article" date="2023" name="Mol. Phylogenet. Evol.">
        <title>Genome-scale phylogeny and comparative genomics of the fungal order Sordariales.</title>
        <authorList>
            <person name="Hensen N."/>
            <person name="Bonometti L."/>
            <person name="Westerberg I."/>
            <person name="Brannstrom I.O."/>
            <person name="Guillou S."/>
            <person name="Cros-Aarteil S."/>
            <person name="Calhoun S."/>
            <person name="Haridas S."/>
            <person name="Kuo A."/>
            <person name="Mondo S."/>
            <person name="Pangilinan J."/>
            <person name="Riley R."/>
            <person name="LaButti K."/>
            <person name="Andreopoulos B."/>
            <person name="Lipzen A."/>
            <person name="Chen C."/>
            <person name="Yan M."/>
            <person name="Daum C."/>
            <person name="Ng V."/>
            <person name="Clum A."/>
            <person name="Steindorff A."/>
            <person name="Ohm R.A."/>
            <person name="Martin F."/>
            <person name="Silar P."/>
            <person name="Natvig D.O."/>
            <person name="Lalanne C."/>
            <person name="Gautier V."/>
            <person name="Ament-Velasquez S.L."/>
            <person name="Kruys A."/>
            <person name="Hutchinson M.I."/>
            <person name="Powell A.J."/>
            <person name="Barry K."/>
            <person name="Miller A.N."/>
            <person name="Grigoriev I.V."/>
            <person name="Debuchy R."/>
            <person name="Gladieux P."/>
            <person name="Hiltunen Thoren M."/>
            <person name="Johannesson H."/>
        </authorList>
    </citation>
    <scope>NUCLEOTIDE SEQUENCE</scope>
    <source>
        <strain evidence="2">CBS 333.67</strain>
    </source>
</reference>
<organism evidence="2 3">
    <name type="scientific">Chaetomium strumarium</name>
    <dbReference type="NCBI Taxonomy" id="1170767"/>
    <lineage>
        <taxon>Eukaryota</taxon>
        <taxon>Fungi</taxon>
        <taxon>Dikarya</taxon>
        <taxon>Ascomycota</taxon>
        <taxon>Pezizomycotina</taxon>
        <taxon>Sordariomycetes</taxon>
        <taxon>Sordariomycetidae</taxon>
        <taxon>Sordariales</taxon>
        <taxon>Chaetomiaceae</taxon>
        <taxon>Chaetomium</taxon>
    </lineage>
</organism>
<feature type="compositionally biased region" description="Acidic residues" evidence="1">
    <location>
        <begin position="318"/>
        <end position="337"/>
    </location>
</feature>
<protein>
    <recommendedName>
        <fullName evidence="4">BTB domain-containing protein</fullName>
    </recommendedName>
</protein>
<dbReference type="AlphaFoldDB" id="A0AAJ0H2H0"/>
<accession>A0AAJ0H2H0</accession>
<sequence length="356" mass="40377">MVRWSTRQTVVGSLEGCEVVTVLVGDEQREFTVHRKLLCDSCAFFQSYVDAIPSPAASSKSRKSGGNGQDEHDNNDNDDDNGDDDDDDSVLWLPNEAPDMFELFVLWLYQRKRFHTFLDHALLALTADDRRAMRTNLVRLHLFAAVIDLAALQDAAMDALQDLYLRFDWDMSPAFLAFLYGDCEAAHAVRLRKWAVAMLAWTLHGAPDGGRKEAAAQVDRLFAAYPELKADYGMHLHKMAESRADVRVKNPQLRLPANELRSGERYFGFRQCTFHSHRATVGEGTCPHALALGLHLEVPPRRPLRRRRRREKELEMMEMETLEEMESDVSEDADAEEAPIISPVGNLNEISYLDLS</sequence>
<feature type="region of interest" description="Disordered" evidence="1">
    <location>
        <begin position="55"/>
        <end position="89"/>
    </location>
</feature>
<keyword evidence="3" id="KW-1185">Reference proteome</keyword>
<evidence type="ECO:0008006" key="4">
    <source>
        <dbReference type="Google" id="ProtNLM"/>
    </source>
</evidence>
<dbReference type="InterPro" id="IPR011333">
    <property type="entry name" value="SKP1/BTB/POZ_sf"/>
</dbReference>